<dbReference type="Proteomes" id="UP000683428">
    <property type="component" value="Chromosome"/>
</dbReference>
<dbReference type="EMBL" id="CP064782">
    <property type="protein sequence ID" value="QWT49819.1"/>
    <property type="molecule type" value="Genomic_DNA"/>
</dbReference>
<accession>A0A975XVH1</accession>
<dbReference type="AlphaFoldDB" id="A0A975XVH1"/>
<keyword evidence="1" id="KW-1133">Transmembrane helix</keyword>
<protein>
    <recommendedName>
        <fullName evidence="4">Transmembrane protein</fullName>
    </recommendedName>
</protein>
<dbReference type="RefSeq" id="WP_216125514.1">
    <property type="nucleotide sequence ID" value="NZ_CP064782.1"/>
</dbReference>
<organism evidence="2 3">
    <name type="scientific">Azospira inquinata</name>
    <dbReference type="NCBI Taxonomy" id="2785627"/>
    <lineage>
        <taxon>Bacteria</taxon>
        <taxon>Pseudomonadati</taxon>
        <taxon>Pseudomonadota</taxon>
        <taxon>Betaproteobacteria</taxon>
        <taxon>Rhodocyclales</taxon>
        <taxon>Rhodocyclaceae</taxon>
        <taxon>Azospira</taxon>
    </lineage>
</organism>
<feature type="transmembrane region" description="Helical" evidence="1">
    <location>
        <begin position="37"/>
        <end position="54"/>
    </location>
</feature>
<dbReference type="KEGG" id="aiq:Azoinq_04190"/>
<keyword evidence="1" id="KW-0472">Membrane</keyword>
<keyword evidence="1" id="KW-0812">Transmembrane</keyword>
<feature type="transmembrane region" description="Helical" evidence="1">
    <location>
        <begin position="6"/>
        <end position="25"/>
    </location>
</feature>
<gene>
    <name evidence="2" type="ORF">Azoinq_04190</name>
</gene>
<evidence type="ECO:0000313" key="2">
    <source>
        <dbReference type="EMBL" id="QWT49819.1"/>
    </source>
</evidence>
<proteinExistence type="predicted"/>
<evidence type="ECO:0000256" key="1">
    <source>
        <dbReference type="SAM" id="Phobius"/>
    </source>
</evidence>
<keyword evidence="3" id="KW-1185">Reference proteome</keyword>
<evidence type="ECO:0008006" key="4">
    <source>
        <dbReference type="Google" id="ProtNLM"/>
    </source>
</evidence>
<reference evidence="2" key="1">
    <citation type="submission" date="2020-11" db="EMBL/GenBank/DDBJ databases">
        <title>Azospira inquinata sp. nov.</title>
        <authorList>
            <person name="Moe W.M."/>
            <person name="Mikes M.C."/>
        </authorList>
    </citation>
    <scope>NUCLEOTIDE SEQUENCE</scope>
    <source>
        <strain evidence="2">Azo-3</strain>
    </source>
</reference>
<name>A0A975XVH1_9RHOO</name>
<sequence>MLLLRLLGILVLLGVGAAVALFLFTRNSRYLDWAWRLFRYALMVALLVFALLVLERLLPML</sequence>
<evidence type="ECO:0000313" key="3">
    <source>
        <dbReference type="Proteomes" id="UP000683428"/>
    </source>
</evidence>